<evidence type="ECO:0000313" key="2">
    <source>
        <dbReference type="Proteomes" id="UP001162992"/>
    </source>
</evidence>
<dbReference type="EMBL" id="CM055095">
    <property type="protein sequence ID" value="KAJ7558808.1"/>
    <property type="molecule type" value="Genomic_DNA"/>
</dbReference>
<protein>
    <submittedName>
        <fullName evidence="1">Uncharacterized protein</fullName>
    </submittedName>
</protein>
<reference evidence="2" key="1">
    <citation type="journal article" date="2024" name="Proc. Natl. Acad. Sci. U.S.A.">
        <title>Extraordinary preservation of gene collinearity over three hundred million years revealed in homosporous lycophytes.</title>
        <authorList>
            <person name="Li C."/>
            <person name="Wickell D."/>
            <person name="Kuo L.Y."/>
            <person name="Chen X."/>
            <person name="Nie B."/>
            <person name="Liao X."/>
            <person name="Peng D."/>
            <person name="Ji J."/>
            <person name="Jenkins J."/>
            <person name="Williams M."/>
            <person name="Shu S."/>
            <person name="Plott C."/>
            <person name="Barry K."/>
            <person name="Rajasekar S."/>
            <person name="Grimwood J."/>
            <person name="Han X."/>
            <person name="Sun S."/>
            <person name="Hou Z."/>
            <person name="He W."/>
            <person name="Dai G."/>
            <person name="Sun C."/>
            <person name="Schmutz J."/>
            <person name="Leebens-Mack J.H."/>
            <person name="Li F.W."/>
            <person name="Wang L."/>
        </authorList>
    </citation>
    <scope>NUCLEOTIDE SEQUENCE [LARGE SCALE GENOMIC DNA]</scope>
    <source>
        <strain evidence="2">cv. PW_Plant_1</strain>
    </source>
</reference>
<organism evidence="1 2">
    <name type="scientific">Diphasiastrum complanatum</name>
    <name type="common">Issler's clubmoss</name>
    <name type="synonym">Lycopodium complanatum</name>
    <dbReference type="NCBI Taxonomy" id="34168"/>
    <lineage>
        <taxon>Eukaryota</taxon>
        <taxon>Viridiplantae</taxon>
        <taxon>Streptophyta</taxon>
        <taxon>Embryophyta</taxon>
        <taxon>Tracheophyta</taxon>
        <taxon>Lycopodiopsida</taxon>
        <taxon>Lycopodiales</taxon>
        <taxon>Lycopodiaceae</taxon>
        <taxon>Lycopodioideae</taxon>
        <taxon>Diphasiastrum</taxon>
    </lineage>
</organism>
<evidence type="ECO:0000313" key="1">
    <source>
        <dbReference type="EMBL" id="KAJ7558808.1"/>
    </source>
</evidence>
<name>A0ACC2DWX5_DIPCM</name>
<dbReference type="Proteomes" id="UP001162992">
    <property type="component" value="Chromosome 4"/>
</dbReference>
<keyword evidence="2" id="KW-1185">Reference proteome</keyword>
<accession>A0ACC2DWX5</accession>
<sequence>MKRPFQELPPSSGNMRTGDSSEADDSGMSTMLNMSNQDQISLEELENIMRICDEMARRYSGAAEQDTAPTSAGEVVAATLKQQKGYALMVQYEQQEAQKNPSFLPSDPYILTDGFTAKNTIADRNETQNDTQPHPKLEKTSSLVQNAEWASDLKDSKEDGVLAEMWQAMAFVLSESWETKSKKKLSDAGHLDEMESGTAEASQICNHSFVCRNVVGLVCEECGLVGQWIENMFDNPNMCRASSRGLSRISKNRRVSHEFSSLSLRKESLVPQPYPRPTLKLHPFFKETMHAHQKEGFEFLCRNLIGSSESEEEFTEPGGCILAHAPGTGKTCLIVSFLQSFLTKFPQGRPLIIAPKIILQPWLREFKKWEVEETAVYNLNEESQTGRLYTDEPNSRPSETLPWPSRPGEAPKNSRLKTVQEWFHGKGVLLVSYSLFAGLVFNGSSSQGSSADKEICRMLLEGPGILILDEGHFPRNERTKILKALTQVQTVRRVLLSGTLFQNNFQELFNLLKLSRPNFMERCPEYAQKLEAAALQISNGVSTSVENIDLLELETNSSKSRARLEKHIFMEEIAHNITEIGDNQADVGEMCKSIQKLRHLTAPFIHWYGGQILDCLPGLQEFAIMLKLTESQRKALSNMKEERGSKTRLEQDIRFSAVCIHPVLLKSEVAEDCESVPKSRMDFRCSNHDPLHGVKTTFVLDLLNFCKHWDEKVIIFSQTLSPLDLIESMLENVWGWRKGHQMLRLDGVMPSDERQNVIDSFNSDKNCSHVLLASLKACGEGISLVGASRIILLDAAWNPAVIRQAVSRAFRIGQQKLVYVYRLITVETREVTIYTKSIWKEWLSRALLDNKVSVDNVVKMMSLPEQLASSVFGNTGDTFLETITQQRKEIFWGVFKHNMA</sequence>
<comment type="caution">
    <text evidence="1">The sequence shown here is derived from an EMBL/GenBank/DDBJ whole genome shotgun (WGS) entry which is preliminary data.</text>
</comment>
<proteinExistence type="predicted"/>
<gene>
    <name evidence="1" type="ORF">O6H91_04G056600</name>
</gene>